<dbReference type="PANTHER" id="PTHR32093">
    <property type="entry name" value="LEUCINE-RICH REPEAT EXTENSIN-LIKE PROTEIN 3-RELATED"/>
    <property type="match status" value="1"/>
</dbReference>
<keyword evidence="4" id="KW-0732">Signal</keyword>
<evidence type="ECO:0000256" key="1">
    <source>
        <dbReference type="ARBA" id="ARBA00004613"/>
    </source>
</evidence>
<dbReference type="InterPro" id="IPR051582">
    <property type="entry name" value="LRR_extensin-like_regulator"/>
</dbReference>
<dbReference type="EMBL" id="JAIWQS010000004">
    <property type="protein sequence ID" value="KAJ8766876.1"/>
    <property type="molecule type" value="Genomic_DNA"/>
</dbReference>
<name>A0AAV8TKD3_9ROSI</name>
<reference evidence="6 7" key="1">
    <citation type="submission" date="2021-09" db="EMBL/GenBank/DDBJ databases">
        <title>Genomic insights and catalytic innovation underlie evolution of tropane alkaloids biosynthesis.</title>
        <authorList>
            <person name="Wang Y.-J."/>
            <person name="Tian T."/>
            <person name="Huang J.-P."/>
            <person name="Huang S.-X."/>
        </authorList>
    </citation>
    <scope>NUCLEOTIDE SEQUENCE [LARGE SCALE GENOMIC DNA]</scope>
    <source>
        <strain evidence="6">KIB-2018</strain>
        <tissue evidence="6">Leaf</tissue>
    </source>
</reference>
<gene>
    <name evidence="6" type="ORF">K2173_009220</name>
</gene>
<keyword evidence="3" id="KW-0433">Leucine-rich repeat</keyword>
<keyword evidence="7" id="KW-1185">Reference proteome</keyword>
<comment type="subcellular location">
    <subcellularLocation>
        <location evidence="1">Secreted</location>
    </subcellularLocation>
</comment>
<sequence>MQILNLRANEFYGPVPESVCRLPNLMNLTLSDNYFTQVGPECRKLIKRKVIAIEKNCIAGVPNQRSYSECEAFFSRKVTCPNEKSLNYVPCKNVYVKSLESNDIKSTVAAPPPRSYDALLPHKFRL</sequence>
<accession>A0AAV8TKD3</accession>
<dbReference type="SUPFAM" id="SSF52058">
    <property type="entry name" value="L domain-like"/>
    <property type="match status" value="1"/>
</dbReference>
<organism evidence="6 7">
    <name type="scientific">Erythroxylum novogranatense</name>
    <dbReference type="NCBI Taxonomy" id="1862640"/>
    <lineage>
        <taxon>Eukaryota</taxon>
        <taxon>Viridiplantae</taxon>
        <taxon>Streptophyta</taxon>
        <taxon>Embryophyta</taxon>
        <taxon>Tracheophyta</taxon>
        <taxon>Spermatophyta</taxon>
        <taxon>Magnoliopsida</taxon>
        <taxon>eudicotyledons</taxon>
        <taxon>Gunneridae</taxon>
        <taxon>Pentapetalae</taxon>
        <taxon>rosids</taxon>
        <taxon>fabids</taxon>
        <taxon>Malpighiales</taxon>
        <taxon>Erythroxylaceae</taxon>
        <taxon>Erythroxylum</taxon>
    </lineage>
</organism>
<dbReference type="PANTHER" id="PTHR32093:SF131">
    <property type="entry name" value="LEUCINE-RICH REPEAT-CONTAINING N-TERMINAL PLANT-TYPE DOMAIN-CONTAINING PROTEIN"/>
    <property type="match status" value="1"/>
</dbReference>
<dbReference type="GO" id="GO:0005576">
    <property type="term" value="C:extracellular region"/>
    <property type="evidence" value="ECO:0007669"/>
    <property type="project" value="UniProtKB-SubCell"/>
</dbReference>
<keyword evidence="2" id="KW-0964">Secreted</keyword>
<proteinExistence type="predicted"/>
<evidence type="ECO:0000313" key="7">
    <source>
        <dbReference type="Proteomes" id="UP001159364"/>
    </source>
</evidence>
<evidence type="ECO:0000256" key="3">
    <source>
        <dbReference type="ARBA" id="ARBA00022614"/>
    </source>
</evidence>
<evidence type="ECO:0000313" key="6">
    <source>
        <dbReference type="EMBL" id="KAJ8766876.1"/>
    </source>
</evidence>
<evidence type="ECO:0000256" key="5">
    <source>
        <dbReference type="ARBA" id="ARBA00022737"/>
    </source>
</evidence>
<dbReference type="AlphaFoldDB" id="A0AAV8TKD3"/>
<protein>
    <submittedName>
        <fullName evidence="6">Uncharacterized protein</fullName>
    </submittedName>
</protein>
<dbReference type="Proteomes" id="UP001159364">
    <property type="component" value="Linkage Group LG04"/>
</dbReference>
<dbReference type="Gene3D" id="3.80.10.10">
    <property type="entry name" value="Ribonuclease Inhibitor"/>
    <property type="match status" value="1"/>
</dbReference>
<dbReference type="InterPro" id="IPR032675">
    <property type="entry name" value="LRR_dom_sf"/>
</dbReference>
<keyword evidence="5" id="KW-0677">Repeat</keyword>
<comment type="caution">
    <text evidence="6">The sequence shown here is derived from an EMBL/GenBank/DDBJ whole genome shotgun (WGS) entry which is preliminary data.</text>
</comment>
<evidence type="ECO:0000256" key="2">
    <source>
        <dbReference type="ARBA" id="ARBA00022525"/>
    </source>
</evidence>
<evidence type="ECO:0000256" key="4">
    <source>
        <dbReference type="ARBA" id="ARBA00022729"/>
    </source>
</evidence>